<dbReference type="EMBL" id="PKHU01000008">
    <property type="protein sequence ID" value="PKZ28685.1"/>
    <property type="molecule type" value="Genomic_DNA"/>
</dbReference>
<accession>A0A2I1N8H8</accession>
<dbReference type="Gene3D" id="1.10.10.10">
    <property type="entry name" value="Winged helix-like DNA-binding domain superfamily/Winged helix DNA-binding domain"/>
    <property type="match status" value="1"/>
</dbReference>
<feature type="domain" description="RNA polymerase sigma-70 region 4" evidence="2">
    <location>
        <begin position="74"/>
        <end position="105"/>
    </location>
</feature>
<protein>
    <recommendedName>
        <fullName evidence="2">RNA polymerase sigma-70 region 4 domain-containing protein</fullName>
    </recommendedName>
</protein>
<evidence type="ECO:0000313" key="4">
    <source>
        <dbReference type="Proteomes" id="UP000234639"/>
    </source>
</evidence>
<feature type="coiled-coil region" evidence="1">
    <location>
        <begin position="6"/>
        <end position="33"/>
    </location>
</feature>
<evidence type="ECO:0000313" key="3">
    <source>
        <dbReference type="EMBL" id="PKZ28685.1"/>
    </source>
</evidence>
<dbReference type="InterPro" id="IPR007630">
    <property type="entry name" value="RNA_pol_sigma70_r4"/>
</dbReference>
<evidence type="ECO:0000256" key="1">
    <source>
        <dbReference type="SAM" id="Coils"/>
    </source>
</evidence>
<organism evidence="3 4">
    <name type="scientific">Campylobacter ureolyticus</name>
    <dbReference type="NCBI Taxonomy" id="827"/>
    <lineage>
        <taxon>Bacteria</taxon>
        <taxon>Pseudomonadati</taxon>
        <taxon>Campylobacterota</taxon>
        <taxon>Epsilonproteobacteria</taxon>
        <taxon>Campylobacterales</taxon>
        <taxon>Campylobacteraceae</taxon>
        <taxon>Campylobacter</taxon>
    </lineage>
</organism>
<dbReference type="AlphaFoldDB" id="A0A2I1N8H8"/>
<name>A0A2I1N8H8_9BACT</name>
<sequence length="118" mass="13854">MPSTNLQKINELLFEANSQLDEVKELLKTASDKEIFDLKVLKFDIYCQIKDLEAKKIREILKENKIKPSSDSNSYTLEEIGIVLGNITRERVRQIQDQAIKKMKHPKLIKELYDYIKD</sequence>
<evidence type="ECO:0000259" key="2">
    <source>
        <dbReference type="Pfam" id="PF04545"/>
    </source>
</evidence>
<dbReference type="InterPro" id="IPR036388">
    <property type="entry name" value="WH-like_DNA-bd_sf"/>
</dbReference>
<keyword evidence="1" id="KW-0175">Coiled coil</keyword>
<dbReference type="InterPro" id="IPR013324">
    <property type="entry name" value="RNA_pol_sigma_r3/r4-like"/>
</dbReference>
<dbReference type="RefSeq" id="WP_050335823.1">
    <property type="nucleotide sequence ID" value="NZ_CAMPWA010000029.1"/>
</dbReference>
<dbReference type="Pfam" id="PF04545">
    <property type="entry name" value="Sigma70_r4"/>
    <property type="match status" value="1"/>
</dbReference>
<reference evidence="3 4" key="1">
    <citation type="submission" date="2017-12" db="EMBL/GenBank/DDBJ databases">
        <title>Phylogenetic diversity of female urinary microbiome.</title>
        <authorList>
            <person name="Thomas-White K."/>
            <person name="Wolfe A.J."/>
        </authorList>
    </citation>
    <scope>NUCLEOTIDE SEQUENCE [LARGE SCALE GENOMIC DNA]</scope>
    <source>
        <strain evidence="3 4">UMB0112</strain>
    </source>
</reference>
<dbReference type="SUPFAM" id="SSF88659">
    <property type="entry name" value="Sigma3 and sigma4 domains of RNA polymerase sigma factors"/>
    <property type="match status" value="1"/>
</dbReference>
<dbReference type="Proteomes" id="UP000234639">
    <property type="component" value="Unassembled WGS sequence"/>
</dbReference>
<comment type="caution">
    <text evidence="3">The sequence shown here is derived from an EMBL/GenBank/DDBJ whole genome shotgun (WGS) entry which is preliminary data.</text>
</comment>
<gene>
    <name evidence="3" type="ORF">CYJ41_07795</name>
</gene>
<dbReference type="GO" id="GO:0006352">
    <property type="term" value="P:DNA-templated transcription initiation"/>
    <property type="evidence" value="ECO:0007669"/>
    <property type="project" value="InterPro"/>
</dbReference>
<proteinExistence type="predicted"/>
<dbReference type="GO" id="GO:0003700">
    <property type="term" value="F:DNA-binding transcription factor activity"/>
    <property type="evidence" value="ECO:0007669"/>
    <property type="project" value="InterPro"/>
</dbReference>